<comment type="caution">
    <text evidence="1">The sequence shown here is derived from an EMBL/GenBank/DDBJ whole genome shotgun (WGS) entry which is preliminary data.</text>
</comment>
<keyword evidence="2" id="KW-1185">Reference proteome</keyword>
<evidence type="ECO:0008006" key="3">
    <source>
        <dbReference type="Google" id="ProtNLM"/>
    </source>
</evidence>
<evidence type="ECO:0000313" key="1">
    <source>
        <dbReference type="EMBL" id="KAK4215029.1"/>
    </source>
</evidence>
<accession>A0AAN6Y998</accession>
<sequence length="260" mass="28657">MWKSASAGLEIIWGFVSSDFLKVYQRPKHLIGLLVFPLAEAKKVLLEGVQRLDKEGKMAGNFKGEFLVGNMPGLGPTLTFLWSWICDAGHDEELEQGRRLLGEFQLLGTVLLNTVSETSAVPIYELLGGTYTGGNFDHFYSAAVSELSSDLLDVLINNPPPAKMGAVFHIRQPHYIVGLTSAAAADSSLEEREAGIRWADVVFSGLTNAGFGIKEGYWSFSRPEHAGVVSYFGEHKTKRLRALKEKYNPHNALQKAYPVL</sequence>
<organism evidence="1 2">
    <name type="scientific">Rhypophila decipiens</name>
    <dbReference type="NCBI Taxonomy" id="261697"/>
    <lineage>
        <taxon>Eukaryota</taxon>
        <taxon>Fungi</taxon>
        <taxon>Dikarya</taxon>
        <taxon>Ascomycota</taxon>
        <taxon>Pezizomycotina</taxon>
        <taxon>Sordariomycetes</taxon>
        <taxon>Sordariomycetidae</taxon>
        <taxon>Sordariales</taxon>
        <taxon>Naviculisporaceae</taxon>
        <taxon>Rhypophila</taxon>
    </lineage>
</organism>
<protein>
    <recommendedName>
        <fullName evidence="3">Berberine/berberine-like domain-containing protein</fullName>
    </recommendedName>
</protein>
<dbReference type="Gene3D" id="3.40.462.20">
    <property type="match status" value="1"/>
</dbReference>
<dbReference type="AlphaFoldDB" id="A0AAN6Y998"/>
<gene>
    <name evidence="1" type="ORF">QBC37DRAFT_460016</name>
</gene>
<dbReference type="Proteomes" id="UP001301769">
    <property type="component" value="Unassembled WGS sequence"/>
</dbReference>
<dbReference type="Gene3D" id="3.30.465.10">
    <property type="match status" value="1"/>
</dbReference>
<proteinExistence type="predicted"/>
<reference evidence="1" key="1">
    <citation type="journal article" date="2023" name="Mol. Phylogenet. Evol.">
        <title>Genome-scale phylogeny and comparative genomics of the fungal order Sordariales.</title>
        <authorList>
            <person name="Hensen N."/>
            <person name="Bonometti L."/>
            <person name="Westerberg I."/>
            <person name="Brannstrom I.O."/>
            <person name="Guillou S."/>
            <person name="Cros-Aarteil S."/>
            <person name="Calhoun S."/>
            <person name="Haridas S."/>
            <person name="Kuo A."/>
            <person name="Mondo S."/>
            <person name="Pangilinan J."/>
            <person name="Riley R."/>
            <person name="LaButti K."/>
            <person name="Andreopoulos B."/>
            <person name="Lipzen A."/>
            <person name="Chen C."/>
            <person name="Yan M."/>
            <person name="Daum C."/>
            <person name="Ng V."/>
            <person name="Clum A."/>
            <person name="Steindorff A."/>
            <person name="Ohm R.A."/>
            <person name="Martin F."/>
            <person name="Silar P."/>
            <person name="Natvig D.O."/>
            <person name="Lalanne C."/>
            <person name="Gautier V."/>
            <person name="Ament-Velasquez S.L."/>
            <person name="Kruys A."/>
            <person name="Hutchinson M.I."/>
            <person name="Powell A.J."/>
            <person name="Barry K."/>
            <person name="Miller A.N."/>
            <person name="Grigoriev I.V."/>
            <person name="Debuchy R."/>
            <person name="Gladieux P."/>
            <person name="Hiltunen Thoren M."/>
            <person name="Johannesson H."/>
        </authorList>
    </citation>
    <scope>NUCLEOTIDE SEQUENCE</scope>
    <source>
        <strain evidence="1">PSN293</strain>
    </source>
</reference>
<dbReference type="InterPro" id="IPR016169">
    <property type="entry name" value="FAD-bd_PCMH_sub2"/>
</dbReference>
<reference evidence="1" key="2">
    <citation type="submission" date="2023-05" db="EMBL/GenBank/DDBJ databases">
        <authorList>
            <consortium name="Lawrence Berkeley National Laboratory"/>
            <person name="Steindorff A."/>
            <person name="Hensen N."/>
            <person name="Bonometti L."/>
            <person name="Westerberg I."/>
            <person name="Brannstrom I.O."/>
            <person name="Guillou S."/>
            <person name="Cros-Aarteil S."/>
            <person name="Calhoun S."/>
            <person name="Haridas S."/>
            <person name="Kuo A."/>
            <person name="Mondo S."/>
            <person name="Pangilinan J."/>
            <person name="Riley R."/>
            <person name="Labutti K."/>
            <person name="Andreopoulos B."/>
            <person name="Lipzen A."/>
            <person name="Chen C."/>
            <person name="Yanf M."/>
            <person name="Daum C."/>
            <person name="Ng V."/>
            <person name="Clum A."/>
            <person name="Ohm R."/>
            <person name="Martin F."/>
            <person name="Silar P."/>
            <person name="Natvig D."/>
            <person name="Lalanne C."/>
            <person name="Gautier V."/>
            <person name="Ament-Velasquez S.L."/>
            <person name="Kruys A."/>
            <person name="Hutchinson M.I."/>
            <person name="Powell A.J."/>
            <person name="Barry K."/>
            <person name="Miller A.N."/>
            <person name="Grigoriev I.V."/>
            <person name="Debuchy R."/>
            <person name="Gladieux P."/>
            <person name="Thoren M.H."/>
            <person name="Johannesson H."/>
        </authorList>
    </citation>
    <scope>NUCLEOTIDE SEQUENCE</scope>
    <source>
        <strain evidence="1">PSN293</strain>
    </source>
</reference>
<dbReference type="EMBL" id="MU858084">
    <property type="protein sequence ID" value="KAK4215029.1"/>
    <property type="molecule type" value="Genomic_DNA"/>
</dbReference>
<evidence type="ECO:0000313" key="2">
    <source>
        <dbReference type="Proteomes" id="UP001301769"/>
    </source>
</evidence>
<name>A0AAN6Y998_9PEZI</name>